<dbReference type="Pfam" id="PF03734">
    <property type="entry name" value="YkuD"/>
    <property type="match status" value="1"/>
</dbReference>
<dbReference type="KEGG" id="theu:HPC62_09805"/>
<dbReference type="UniPathway" id="UPA00219"/>
<dbReference type="PANTHER" id="PTHR30582:SF24">
    <property type="entry name" value="L,D-TRANSPEPTIDASE ERFK_SRFK-RELATED"/>
    <property type="match status" value="1"/>
</dbReference>
<dbReference type="SUPFAM" id="SSF141523">
    <property type="entry name" value="L,D-transpeptidase catalytic domain-like"/>
    <property type="match status" value="1"/>
</dbReference>
<evidence type="ECO:0000256" key="2">
    <source>
        <dbReference type="ARBA" id="ARBA00005992"/>
    </source>
</evidence>
<evidence type="ECO:0000313" key="11">
    <source>
        <dbReference type="EMBL" id="QKD84885.1"/>
    </source>
</evidence>
<evidence type="ECO:0000259" key="10">
    <source>
        <dbReference type="PROSITE" id="PS52029"/>
    </source>
</evidence>
<keyword evidence="3" id="KW-0328">Glycosyltransferase</keyword>
<dbReference type="GO" id="GO:0071555">
    <property type="term" value="P:cell wall organization"/>
    <property type="evidence" value="ECO:0007669"/>
    <property type="project" value="UniProtKB-UniRule"/>
</dbReference>
<dbReference type="PANTHER" id="PTHR30582">
    <property type="entry name" value="L,D-TRANSPEPTIDASE"/>
    <property type="match status" value="1"/>
</dbReference>
<keyword evidence="4" id="KW-0808">Transferase</keyword>
<dbReference type="PROSITE" id="PS52029">
    <property type="entry name" value="LD_TPASE"/>
    <property type="match status" value="1"/>
</dbReference>
<feature type="active site" description="Proton donor/acceptor" evidence="9">
    <location>
        <position position="144"/>
    </location>
</feature>
<keyword evidence="12" id="KW-1185">Reference proteome</keyword>
<evidence type="ECO:0000256" key="1">
    <source>
        <dbReference type="ARBA" id="ARBA00004752"/>
    </source>
</evidence>
<dbReference type="InterPro" id="IPR005490">
    <property type="entry name" value="LD_TPept_cat_dom"/>
</dbReference>
<sequence length="185" mass="20021">MANPGSLVEWGSLRTEPVVAPVSPPPSAVPIAPAATWPDVPALGAAEPFVPEPEGRSPVSLVVDLSDRRVYVYEQEQIKASFRIAVGRAGWETPTGRYEVISMVEHPTWQHPFTGEIVPPGHGNPLGVRWIGFWTDGKNTIGFHGTPNEETIGRAASHGCIRMYNDDVVALFEMVQVGTPVHVVP</sequence>
<reference evidence="11 12" key="1">
    <citation type="submission" date="2020-05" db="EMBL/GenBank/DDBJ databases">
        <title>Complete genome sequence of of a novel Thermoleptolyngbya strain isolated from hot springs of Ganzi, Sichuan China.</title>
        <authorList>
            <person name="Tang J."/>
            <person name="Daroch M."/>
            <person name="Li L."/>
            <person name="Waleron K."/>
            <person name="Waleron M."/>
            <person name="Waleron M."/>
        </authorList>
    </citation>
    <scope>NUCLEOTIDE SEQUENCE [LARGE SCALE GENOMIC DNA]</scope>
    <source>
        <strain evidence="11 12">PKUAC-SCTA183</strain>
    </source>
</reference>
<keyword evidence="7 9" id="KW-0573">Peptidoglycan synthesis</keyword>
<dbReference type="GO" id="GO:0016757">
    <property type="term" value="F:glycosyltransferase activity"/>
    <property type="evidence" value="ECO:0007669"/>
    <property type="project" value="UniProtKB-KW"/>
</dbReference>
<comment type="similarity">
    <text evidence="2">Belongs to the YkuD family.</text>
</comment>
<dbReference type="Gene3D" id="2.40.440.10">
    <property type="entry name" value="L,D-transpeptidase catalytic domain-like"/>
    <property type="match status" value="1"/>
</dbReference>
<evidence type="ECO:0000313" key="12">
    <source>
        <dbReference type="Proteomes" id="UP000505210"/>
    </source>
</evidence>
<dbReference type="AlphaFoldDB" id="A0A6M8BRK6"/>
<protein>
    <submittedName>
        <fullName evidence="11">L,D-transpeptidase</fullName>
    </submittedName>
</protein>
<dbReference type="Proteomes" id="UP000505210">
    <property type="component" value="Chromosome"/>
</dbReference>
<evidence type="ECO:0000256" key="6">
    <source>
        <dbReference type="ARBA" id="ARBA00022960"/>
    </source>
</evidence>
<dbReference type="GO" id="GO:0018104">
    <property type="term" value="P:peptidoglycan-protein cross-linking"/>
    <property type="evidence" value="ECO:0007669"/>
    <property type="project" value="TreeGrafter"/>
</dbReference>
<gene>
    <name evidence="11" type="ORF">HPC62_09805</name>
</gene>
<dbReference type="GO" id="GO:0008360">
    <property type="term" value="P:regulation of cell shape"/>
    <property type="evidence" value="ECO:0007669"/>
    <property type="project" value="UniProtKB-UniRule"/>
</dbReference>
<keyword evidence="8 9" id="KW-0961">Cell wall biogenesis/degradation</keyword>
<dbReference type="GO" id="GO:0005576">
    <property type="term" value="C:extracellular region"/>
    <property type="evidence" value="ECO:0007669"/>
    <property type="project" value="TreeGrafter"/>
</dbReference>
<evidence type="ECO:0000256" key="7">
    <source>
        <dbReference type="ARBA" id="ARBA00022984"/>
    </source>
</evidence>
<evidence type="ECO:0000256" key="3">
    <source>
        <dbReference type="ARBA" id="ARBA00022676"/>
    </source>
</evidence>
<name>A0A6M8BRK6_9CYAN</name>
<dbReference type="EMBL" id="CP053661">
    <property type="protein sequence ID" value="QKD84885.1"/>
    <property type="molecule type" value="Genomic_DNA"/>
</dbReference>
<dbReference type="InterPro" id="IPR050979">
    <property type="entry name" value="LD-transpeptidase"/>
</dbReference>
<evidence type="ECO:0000256" key="4">
    <source>
        <dbReference type="ARBA" id="ARBA00022679"/>
    </source>
</evidence>
<accession>A0A6M8BRK6</accession>
<feature type="domain" description="L,D-TPase catalytic" evidence="10">
    <location>
        <begin position="59"/>
        <end position="184"/>
    </location>
</feature>
<dbReference type="GO" id="GO:0071972">
    <property type="term" value="F:peptidoglycan L,D-transpeptidase activity"/>
    <property type="evidence" value="ECO:0007669"/>
    <property type="project" value="TreeGrafter"/>
</dbReference>
<comment type="pathway">
    <text evidence="1 9">Cell wall biogenesis; peptidoglycan biosynthesis.</text>
</comment>
<dbReference type="CDD" id="cd16913">
    <property type="entry name" value="YkuD_like"/>
    <property type="match status" value="1"/>
</dbReference>
<feature type="active site" description="Nucleophile" evidence="9">
    <location>
        <position position="160"/>
    </location>
</feature>
<keyword evidence="5" id="KW-0378">Hydrolase</keyword>
<evidence type="ECO:0000256" key="9">
    <source>
        <dbReference type="PROSITE-ProRule" id="PRU01373"/>
    </source>
</evidence>
<evidence type="ECO:0000256" key="5">
    <source>
        <dbReference type="ARBA" id="ARBA00022801"/>
    </source>
</evidence>
<dbReference type="InterPro" id="IPR038063">
    <property type="entry name" value="Transpep_catalytic_dom"/>
</dbReference>
<keyword evidence="6 9" id="KW-0133">Cell shape</keyword>
<organism evidence="11 12">
    <name type="scientific">Thermoleptolyngbya sichuanensis A183</name>
    <dbReference type="NCBI Taxonomy" id="2737172"/>
    <lineage>
        <taxon>Bacteria</taxon>
        <taxon>Bacillati</taxon>
        <taxon>Cyanobacteriota</taxon>
        <taxon>Cyanophyceae</taxon>
        <taxon>Oculatellales</taxon>
        <taxon>Oculatellaceae</taxon>
        <taxon>Thermoleptolyngbya</taxon>
        <taxon>Thermoleptolyngbya sichuanensis</taxon>
    </lineage>
</organism>
<evidence type="ECO:0000256" key="8">
    <source>
        <dbReference type="ARBA" id="ARBA00023316"/>
    </source>
</evidence>
<proteinExistence type="inferred from homology"/>